<keyword evidence="6 13" id="KW-1133">Transmembrane helix</keyword>
<dbReference type="Proteomes" id="UP000801492">
    <property type="component" value="Unassembled WGS sequence"/>
</dbReference>
<evidence type="ECO:0000256" key="3">
    <source>
        <dbReference type="ARBA" id="ARBA00022448"/>
    </source>
</evidence>
<evidence type="ECO:0000256" key="12">
    <source>
        <dbReference type="RuleBase" id="RU000679"/>
    </source>
</evidence>
<organism evidence="14 15">
    <name type="scientific">Ignelater luminosus</name>
    <name type="common">Cucubano</name>
    <name type="synonym">Pyrophorus luminosus</name>
    <dbReference type="NCBI Taxonomy" id="2038154"/>
    <lineage>
        <taxon>Eukaryota</taxon>
        <taxon>Metazoa</taxon>
        <taxon>Ecdysozoa</taxon>
        <taxon>Arthropoda</taxon>
        <taxon>Hexapoda</taxon>
        <taxon>Insecta</taxon>
        <taxon>Pterygota</taxon>
        <taxon>Neoptera</taxon>
        <taxon>Endopterygota</taxon>
        <taxon>Coleoptera</taxon>
        <taxon>Polyphaga</taxon>
        <taxon>Elateriformia</taxon>
        <taxon>Elateroidea</taxon>
        <taxon>Elateridae</taxon>
        <taxon>Agrypninae</taxon>
        <taxon>Pyrophorini</taxon>
        <taxon>Ignelater</taxon>
    </lineage>
</organism>
<dbReference type="PANTHER" id="PTHR11690">
    <property type="entry name" value="AMILORIDE-SENSITIVE SODIUM CHANNEL-RELATED"/>
    <property type="match status" value="1"/>
</dbReference>
<keyword evidence="3 12" id="KW-0813">Transport</keyword>
<name>A0A8K0GA02_IGNLU</name>
<comment type="subcellular location">
    <subcellularLocation>
        <location evidence="1">Membrane</location>
        <topology evidence="1">Multi-pass membrane protein</topology>
    </subcellularLocation>
</comment>
<evidence type="ECO:0000256" key="5">
    <source>
        <dbReference type="ARBA" id="ARBA00022692"/>
    </source>
</evidence>
<evidence type="ECO:0000256" key="13">
    <source>
        <dbReference type="SAM" id="Phobius"/>
    </source>
</evidence>
<evidence type="ECO:0000256" key="10">
    <source>
        <dbReference type="ARBA" id="ARBA00023201"/>
    </source>
</evidence>
<evidence type="ECO:0000256" key="7">
    <source>
        <dbReference type="ARBA" id="ARBA00023053"/>
    </source>
</evidence>
<dbReference type="Pfam" id="PF00858">
    <property type="entry name" value="ASC"/>
    <property type="match status" value="1"/>
</dbReference>
<dbReference type="PANTHER" id="PTHR11690:SF288">
    <property type="entry name" value="AMILORIDE-SENSITIVE NA+ CHANNEL-RELATED"/>
    <property type="match status" value="1"/>
</dbReference>
<keyword evidence="4 12" id="KW-0894">Sodium channel</keyword>
<reference evidence="14" key="1">
    <citation type="submission" date="2019-08" db="EMBL/GenBank/DDBJ databases">
        <title>The genome of the North American firefly Photinus pyralis.</title>
        <authorList>
            <consortium name="Photinus pyralis genome working group"/>
            <person name="Fallon T.R."/>
            <person name="Sander Lower S.E."/>
            <person name="Weng J.-K."/>
        </authorList>
    </citation>
    <scope>NUCLEOTIDE SEQUENCE</scope>
    <source>
        <strain evidence="14">TRF0915ILg1</strain>
        <tissue evidence="14">Whole body</tissue>
    </source>
</reference>
<evidence type="ECO:0000256" key="8">
    <source>
        <dbReference type="ARBA" id="ARBA00023065"/>
    </source>
</evidence>
<evidence type="ECO:0000256" key="4">
    <source>
        <dbReference type="ARBA" id="ARBA00022461"/>
    </source>
</evidence>
<accession>A0A8K0GA02</accession>
<comment type="similarity">
    <text evidence="2 12">Belongs to the amiloride-sensitive sodium channel (TC 1.A.6) family.</text>
</comment>
<sequence length="169" mass="19635">MVSRETQNTENIKSAKCSENLSFYFTEYCDNTSIHGLKFLGERKRSILEKIWWLIFITASIYFCTVLILKTYNKWINAPVLVSFATSETAIWKIPFPAVTICPLTRTEKSKLDIDDVIGRTDVDFKDLEMQQISMVCPRILEKILTEQNYTTEYDTLPDNVNDFLYSVS</sequence>
<feature type="transmembrane region" description="Helical" evidence="13">
    <location>
        <begin position="51"/>
        <end position="69"/>
    </location>
</feature>
<dbReference type="EMBL" id="VTPC01046210">
    <property type="protein sequence ID" value="KAF2890803.1"/>
    <property type="molecule type" value="Genomic_DNA"/>
</dbReference>
<evidence type="ECO:0000313" key="14">
    <source>
        <dbReference type="EMBL" id="KAF2890803.1"/>
    </source>
</evidence>
<evidence type="ECO:0000256" key="9">
    <source>
        <dbReference type="ARBA" id="ARBA00023136"/>
    </source>
</evidence>
<dbReference type="OrthoDB" id="6021021at2759"/>
<evidence type="ECO:0000256" key="2">
    <source>
        <dbReference type="ARBA" id="ARBA00007193"/>
    </source>
</evidence>
<evidence type="ECO:0000256" key="11">
    <source>
        <dbReference type="ARBA" id="ARBA00023303"/>
    </source>
</evidence>
<comment type="caution">
    <text evidence="14">The sequence shown here is derived from an EMBL/GenBank/DDBJ whole genome shotgun (WGS) entry which is preliminary data.</text>
</comment>
<gene>
    <name evidence="14" type="ORF">ILUMI_15370</name>
</gene>
<dbReference type="GO" id="GO:0005886">
    <property type="term" value="C:plasma membrane"/>
    <property type="evidence" value="ECO:0007669"/>
    <property type="project" value="TreeGrafter"/>
</dbReference>
<evidence type="ECO:0000313" key="15">
    <source>
        <dbReference type="Proteomes" id="UP000801492"/>
    </source>
</evidence>
<keyword evidence="8 12" id="KW-0406">Ion transport</keyword>
<keyword evidence="15" id="KW-1185">Reference proteome</keyword>
<proteinExistence type="inferred from homology"/>
<keyword evidence="10 12" id="KW-0739">Sodium transport</keyword>
<keyword evidence="9 13" id="KW-0472">Membrane</keyword>
<dbReference type="GO" id="GO:0015280">
    <property type="term" value="F:ligand-gated sodium channel activity"/>
    <property type="evidence" value="ECO:0007669"/>
    <property type="project" value="TreeGrafter"/>
</dbReference>
<protein>
    <submittedName>
        <fullName evidence="14">Uncharacterized protein</fullName>
    </submittedName>
</protein>
<keyword evidence="7" id="KW-0915">Sodium</keyword>
<keyword evidence="5 12" id="KW-0812">Transmembrane</keyword>
<keyword evidence="11 12" id="KW-0407">Ion channel</keyword>
<dbReference type="InterPro" id="IPR001873">
    <property type="entry name" value="ENaC"/>
</dbReference>
<evidence type="ECO:0000256" key="1">
    <source>
        <dbReference type="ARBA" id="ARBA00004141"/>
    </source>
</evidence>
<dbReference type="AlphaFoldDB" id="A0A8K0GA02"/>
<evidence type="ECO:0000256" key="6">
    <source>
        <dbReference type="ARBA" id="ARBA00022989"/>
    </source>
</evidence>